<name>A0A2G8SI70_9APHY</name>
<evidence type="ECO:0000313" key="3">
    <source>
        <dbReference type="Proteomes" id="UP000230002"/>
    </source>
</evidence>
<feature type="compositionally biased region" description="Polar residues" evidence="1">
    <location>
        <begin position="77"/>
        <end position="88"/>
    </location>
</feature>
<evidence type="ECO:0000256" key="1">
    <source>
        <dbReference type="SAM" id="MobiDB-lite"/>
    </source>
</evidence>
<sequence length="111" mass="12835">MRAIRARIALSPATHEWLNAVCSVRTLNLDDSKCQASYYSHRAAFIRRFDMASLRSQKRLCAVARRAFRKPERRQGGLTTARNHQLQSPRRALEHISDMEHLRTTYGRDPG</sequence>
<organism evidence="2 3">
    <name type="scientific">Ganoderma sinense ZZ0214-1</name>
    <dbReference type="NCBI Taxonomy" id="1077348"/>
    <lineage>
        <taxon>Eukaryota</taxon>
        <taxon>Fungi</taxon>
        <taxon>Dikarya</taxon>
        <taxon>Basidiomycota</taxon>
        <taxon>Agaricomycotina</taxon>
        <taxon>Agaricomycetes</taxon>
        <taxon>Polyporales</taxon>
        <taxon>Polyporaceae</taxon>
        <taxon>Ganoderma</taxon>
    </lineage>
</organism>
<dbReference type="Proteomes" id="UP000230002">
    <property type="component" value="Unassembled WGS sequence"/>
</dbReference>
<reference evidence="2 3" key="1">
    <citation type="journal article" date="2015" name="Sci. Rep.">
        <title>Chromosome-level genome map provides insights into diverse defense mechanisms in the medicinal fungus Ganoderma sinense.</title>
        <authorList>
            <person name="Zhu Y."/>
            <person name="Xu J."/>
            <person name="Sun C."/>
            <person name="Zhou S."/>
            <person name="Xu H."/>
            <person name="Nelson D.R."/>
            <person name="Qian J."/>
            <person name="Song J."/>
            <person name="Luo H."/>
            <person name="Xiang L."/>
            <person name="Li Y."/>
            <person name="Xu Z."/>
            <person name="Ji A."/>
            <person name="Wang L."/>
            <person name="Lu S."/>
            <person name="Hayward A."/>
            <person name="Sun W."/>
            <person name="Li X."/>
            <person name="Schwartz D.C."/>
            <person name="Wang Y."/>
            <person name="Chen S."/>
        </authorList>
    </citation>
    <scope>NUCLEOTIDE SEQUENCE [LARGE SCALE GENOMIC DNA]</scope>
    <source>
        <strain evidence="2 3">ZZ0214-1</strain>
    </source>
</reference>
<keyword evidence="3" id="KW-1185">Reference proteome</keyword>
<comment type="caution">
    <text evidence="2">The sequence shown here is derived from an EMBL/GenBank/DDBJ whole genome shotgun (WGS) entry which is preliminary data.</text>
</comment>
<accession>A0A2G8SI70</accession>
<dbReference type="AlphaFoldDB" id="A0A2G8SI70"/>
<feature type="region of interest" description="Disordered" evidence="1">
    <location>
        <begin position="72"/>
        <end position="111"/>
    </location>
</feature>
<feature type="compositionally biased region" description="Basic and acidic residues" evidence="1">
    <location>
        <begin position="91"/>
        <end position="103"/>
    </location>
</feature>
<dbReference type="EMBL" id="AYKW01000007">
    <property type="protein sequence ID" value="PIL33452.1"/>
    <property type="molecule type" value="Genomic_DNA"/>
</dbReference>
<gene>
    <name evidence="2" type="ORF">GSI_04075</name>
</gene>
<proteinExistence type="predicted"/>
<protein>
    <submittedName>
        <fullName evidence="2">Uncharacterized protein</fullName>
    </submittedName>
</protein>
<evidence type="ECO:0000313" key="2">
    <source>
        <dbReference type="EMBL" id="PIL33452.1"/>
    </source>
</evidence>